<evidence type="ECO:0000256" key="8">
    <source>
        <dbReference type="SAM" id="MobiDB-lite"/>
    </source>
</evidence>
<evidence type="ECO:0000256" key="5">
    <source>
        <dbReference type="ARBA" id="ARBA00022723"/>
    </source>
</evidence>
<keyword evidence="7" id="KW-0539">Nucleus</keyword>
<name>A0A5N6PPK5_9ASTR</name>
<keyword evidence="6" id="KW-0378">Hydrolase</keyword>
<reference evidence="10 11" key="1">
    <citation type="submission" date="2019-05" db="EMBL/GenBank/DDBJ databases">
        <title>Mikania micrantha, genome provides insights into the molecular mechanism of rapid growth.</title>
        <authorList>
            <person name="Liu B."/>
        </authorList>
    </citation>
    <scope>NUCLEOTIDE SEQUENCE [LARGE SCALE GENOMIC DNA]</scope>
    <source>
        <strain evidence="10">NLD-2019</strain>
        <tissue evidence="10">Leaf</tissue>
    </source>
</reference>
<evidence type="ECO:0000313" key="11">
    <source>
        <dbReference type="Proteomes" id="UP000326396"/>
    </source>
</evidence>
<evidence type="ECO:0000256" key="7">
    <source>
        <dbReference type="ARBA" id="ARBA00023242"/>
    </source>
</evidence>
<dbReference type="GO" id="GO:0004518">
    <property type="term" value="F:nuclease activity"/>
    <property type="evidence" value="ECO:0007669"/>
    <property type="project" value="UniProtKB-KW"/>
</dbReference>
<evidence type="ECO:0000256" key="4">
    <source>
        <dbReference type="ARBA" id="ARBA00022722"/>
    </source>
</evidence>
<comment type="caution">
    <text evidence="10">The sequence shown here is derived from an EMBL/GenBank/DDBJ whole genome shotgun (WGS) entry which is preliminary data.</text>
</comment>
<keyword evidence="11" id="KW-1185">Reference proteome</keyword>
<dbReference type="GO" id="GO:0046872">
    <property type="term" value="F:metal ion binding"/>
    <property type="evidence" value="ECO:0007669"/>
    <property type="project" value="UniProtKB-KW"/>
</dbReference>
<comment type="cofactor">
    <cofactor evidence="1">
        <name>a divalent metal cation</name>
        <dbReference type="ChEBI" id="CHEBI:60240"/>
    </cofactor>
</comment>
<gene>
    <name evidence="10" type="ORF">E3N88_05906</name>
</gene>
<evidence type="ECO:0000256" key="2">
    <source>
        <dbReference type="ARBA" id="ARBA00004123"/>
    </source>
</evidence>
<dbReference type="EMBL" id="SZYD01000003">
    <property type="protein sequence ID" value="KAD6795010.1"/>
    <property type="molecule type" value="Genomic_DNA"/>
</dbReference>
<protein>
    <recommendedName>
        <fullName evidence="9">DDE Tnp4 domain-containing protein</fullName>
    </recommendedName>
</protein>
<dbReference type="Pfam" id="PF13359">
    <property type="entry name" value="DDE_Tnp_4"/>
    <property type="match status" value="1"/>
</dbReference>
<feature type="domain" description="DDE Tnp4" evidence="9">
    <location>
        <begin position="256"/>
        <end position="413"/>
    </location>
</feature>
<evidence type="ECO:0000256" key="1">
    <source>
        <dbReference type="ARBA" id="ARBA00001968"/>
    </source>
</evidence>
<sequence>MAGAGGTKNSTMAKSSSSAATKRNNHHRHPPPPPPPPQHQPQTPSTRRQNLLQLVATTASATAAAHSFLTNHDLILHPSQTLNLESTISAVSLSISNLLSLIHHPIAFAIPRPPPPPPSWFHRLMSSEYDTDQLFIESFRMSKHSFSYLLALLTPLLSTLPIPPNYAIAATLFRLAHAASFNAVARRFDLDSPTACRVFYVVCKAIIDNLGHFFELRSDLNRIVLGFGWISLPNCCGVLGIDTFAVKGNLFGENGSVMVQALVDSEGRFLDVSAGWPSTMKPELVLRQSELFSAIEESRELLNGPSYELNDGSLIPQYILGESCFPLLSWLITPFRKSDTDDDVEDDDDVYDGCLNLSSSKQAFNSVHNRGMELLDTAFGRLRARWMILSKEWLEESIESFPYIVVTCCLLHNFLIKSNEEFPDEDSNYMRNHDLSDYEGEGDETGERIRSAIASDLSQKIRNCCFTWNNFRSADETCLLNRGERPQIFVDTFMGFQIW</sequence>
<accession>A0A5N6PPK5</accession>
<evidence type="ECO:0000256" key="3">
    <source>
        <dbReference type="ARBA" id="ARBA00006958"/>
    </source>
</evidence>
<dbReference type="GO" id="GO:0016787">
    <property type="term" value="F:hydrolase activity"/>
    <property type="evidence" value="ECO:0007669"/>
    <property type="project" value="UniProtKB-KW"/>
</dbReference>
<dbReference type="GO" id="GO:0005634">
    <property type="term" value="C:nucleus"/>
    <property type="evidence" value="ECO:0007669"/>
    <property type="project" value="UniProtKB-SubCell"/>
</dbReference>
<keyword evidence="4" id="KW-0540">Nuclease</keyword>
<evidence type="ECO:0000313" key="10">
    <source>
        <dbReference type="EMBL" id="KAD6795010.1"/>
    </source>
</evidence>
<feature type="region of interest" description="Disordered" evidence="8">
    <location>
        <begin position="1"/>
        <end position="47"/>
    </location>
</feature>
<dbReference type="PANTHER" id="PTHR22930">
    <property type="match status" value="1"/>
</dbReference>
<dbReference type="PANTHER" id="PTHR22930:SF242">
    <property type="entry name" value="LOW PROTEIN: NUCLEASE-LIKE PROTEIN"/>
    <property type="match status" value="1"/>
</dbReference>
<organism evidence="10 11">
    <name type="scientific">Mikania micrantha</name>
    <name type="common">bitter vine</name>
    <dbReference type="NCBI Taxonomy" id="192012"/>
    <lineage>
        <taxon>Eukaryota</taxon>
        <taxon>Viridiplantae</taxon>
        <taxon>Streptophyta</taxon>
        <taxon>Embryophyta</taxon>
        <taxon>Tracheophyta</taxon>
        <taxon>Spermatophyta</taxon>
        <taxon>Magnoliopsida</taxon>
        <taxon>eudicotyledons</taxon>
        <taxon>Gunneridae</taxon>
        <taxon>Pentapetalae</taxon>
        <taxon>asterids</taxon>
        <taxon>campanulids</taxon>
        <taxon>Asterales</taxon>
        <taxon>Asteraceae</taxon>
        <taxon>Asteroideae</taxon>
        <taxon>Heliantheae alliance</taxon>
        <taxon>Eupatorieae</taxon>
        <taxon>Mikania</taxon>
    </lineage>
</organism>
<dbReference type="Proteomes" id="UP000326396">
    <property type="component" value="Linkage Group LG11"/>
</dbReference>
<evidence type="ECO:0000256" key="6">
    <source>
        <dbReference type="ARBA" id="ARBA00022801"/>
    </source>
</evidence>
<dbReference type="InterPro" id="IPR045249">
    <property type="entry name" value="HARBI1-like"/>
</dbReference>
<feature type="compositionally biased region" description="Low complexity" evidence="8">
    <location>
        <begin position="7"/>
        <end position="22"/>
    </location>
</feature>
<dbReference type="AlphaFoldDB" id="A0A5N6PPK5"/>
<keyword evidence="5" id="KW-0479">Metal-binding</keyword>
<comment type="subcellular location">
    <subcellularLocation>
        <location evidence="2">Nucleus</location>
    </subcellularLocation>
</comment>
<dbReference type="OrthoDB" id="1912480at2759"/>
<proteinExistence type="inferred from homology"/>
<evidence type="ECO:0000259" key="9">
    <source>
        <dbReference type="Pfam" id="PF13359"/>
    </source>
</evidence>
<dbReference type="InterPro" id="IPR027806">
    <property type="entry name" value="HARBI1_dom"/>
</dbReference>
<comment type="similarity">
    <text evidence="3">Belongs to the HARBI1 family.</text>
</comment>